<proteinExistence type="predicted"/>
<protein>
    <recommendedName>
        <fullName evidence="4">Voltage-dependent T-type calcium channel subunit alpha-1G</fullName>
    </recommendedName>
</protein>
<feature type="region of interest" description="Disordered" evidence="1">
    <location>
        <begin position="1"/>
        <end position="60"/>
    </location>
</feature>
<name>A0AAN7VCE8_9COLE</name>
<dbReference type="EMBL" id="JAVRBK010000007">
    <property type="protein sequence ID" value="KAK5640834.1"/>
    <property type="molecule type" value="Genomic_DNA"/>
</dbReference>
<evidence type="ECO:0000256" key="1">
    <source>
        <dbReference type="SAM" id="MobiDB-lite"/>
    </source>
</evidence>
<sequence length="121" mass="13477">MHYYPSTGGYIHCRSGSDSKLSHRRNYRRDPEQTDSADSTISDVDESESGSGIEANPNIPYPGIAPIALGYLSQTTRPRSWCLALISNPYPLHANYYFTGSRIKVGLFQFVLCIIVESSQN</sequence>
<evidence type="ECO:0000313" key="2">
    <source>
        <dbReference type="EMBL" id="KAK5640834.1"/>
    </source>
</evidence>
<dbReference type="Proteomes" id="UP001329430">
    <property type="component" value="Chromosome 7"/>
</dbReference>
<accession>A0AAN7VCE8</accession>
<comment type="caution">
    <text evidence="2">The sequence shown here is derived from an EMBL/GenBank/DDBJ whole genome shotgun (WGS) entry which is preliminary data.</text>
</comment>
<dbReference type="AlphaFoldDB" id="A0AAN7VCE8"/>
<evidence type="ECO:0008006" key="4">
    <source>
        <dbReference type="Google" id="ProtNLM"/>
    </source>
</evidence>
<gene>
    <name evidence="2" type="ORF">RI129_009381</name>
</gene>
<reference evidence="2 3" key="1">
    <citation type="journal article" date="2024" name="Insects">
        <title>An Improved Chromosome-Level Genome Assembly of the Firefly Pyrocoelia pectoralis.</title>
        <authorList>
            <person name="Fu X."/>
            <person name="Meyer-Rochow V.B."/>
            <person name="Ballantyne L."/>
            <person name="Zhu X."/>
        </authorList>
    </citation>
    <scope>NUCLEOTIDE SEQUENCE [LARGE SCALE GENOMIC DNA]</scope>
    <source>
        <strain evidence="2">XCY_ONT2</strain>
    </source>
</reference>
<evidence type="ECO:0000313" key="3">
    <source>
        <dbReference type="Proteomes" id="UP001329430"/>
    </source>
</evidence>
<organism evidence="2 3">
    <name type="scientific">Pyrocoelia pectoralis</name>
    <dbReference type="NCBI Taxonomy" id="417401"/>
    <lineage>
        <taxon>Eukaryota</taxon>
        <taxon>Metazoa</taxon>
        <taxon>Ecdysozoa</taxon>
        <taxon>Arthropoda</taxon>
        <taxon>Hexapoda</taxon>
        <taxon>Insecta</taxon>
        <taxon>Pterygota</taxon>
        <taxon>Neoptera</taxon>
        <taxon>Endopterygota</taxon>
        <taxon>Coleoptera</taxon>
        <taxon>Polyphaga</taxon>
        <taxon>Elateriformia</taxon>
        <taxon>Elateroidea</taxon>
        <taxon>Lampyridae</taxon>
        <taxon>Lampyrinae</taxon>
        <taxon>Pyrocoelia</taxon>
    </lineage>
</organism>
<keyword evidence="3" id="KW-1185">Reference proteome</keyword>